<reference evidence="1" key="2">
    <citation type="submission" date="2020-11" db="EMBL/GenBank/DDBJ databases">
        <authorList>
            <person name="McCartney M.A."/>
            <person name="Auch B."/>
            <person name="Kono T."/>
            <person name="Mallez S."/>
            <person name="Becker A."/>
            <person name="Gohl D.M."/>
            <person name="Silverstein K.A.T."/>
            <person name="Koren S."/>
            <person name="Bechman K.B."/>
            <person name="Herman A."/>
            <person name="Abrahante J.E."/>
            <person name="Garbe J."/>
        </authorList>
    </citation>
    <scope>NUCLEOTIDE SEQUENCE</scope>
    <source>
        <strain evidence="1">Duluth1</strain>
        <tissue evidence="1">Whole animal</tissue>
    </source>
</reference>
<gene>
    <name evidence="1" type="ORF">DPMN_184012</name>
</gene>
<protein>
    <submittedName>
        <fullName evidence="1">Uncharacterized protein</fullName>
    </submittedName>
</protein>
<evidence type="ECO:0000313" key="2">
    <source>
        <dbReference type="Proteomes" id="UP000828390"/>
    </source>
</evidence>
<sequence length="86" mass="9880">MVRESLDCYPPHGAGKPGKTVRIYFFFQCEAGKWLTWLTRKETVDYWAGTSGLELWYANCQHDFQAPYILHGTLKKHSKAENADGI</sequence>
<dbReference type="Proteomes" id="UP000828390">
    <property type="component" value="Unassembled WGS sequence"/>
</dbReference>
<organism evidence="1 2">
    <name type="scientific">Dreissena polymorpha</name>
    <name type="common">Zebra mussel</name>
    <name type="synonym">Mytilus polymorpha</name>
    <dbReference type="NCBI Taxonomy" id="45954"/>
    <lineage>
        <taxon>Eukaryota</taxon>
        <taxon>Metazoa</taxon>
        <taxon>Spiralia</taxon>
        <taxon>Lophotrochozoa</taxon>
        <taxon>Mollusca</taxon>
        <taxon>Bivalvia</taxon>
        <taxon>Autobranchia</taxon>
        <taxon>Heteroconchia</taxon>
        <taxon>Euheterodonta</taxon>
        <taxon>Imparidentia</taxon>
        <taxon>Neoheterodontei</taxon>
        <taxon>Myida</taxon>
        <taxon>Dreissenoidea</taxon>
        <taxon>Dreissenidae</taxon>
        <taxon>Dreissena</taxon>
    </lineage>
</organism>
<comment type="caution">
    <text evidence="1">The sequence shown here is derived from an EMBL/GenBank/DDBJ whole genome shotgun (WGS) entry which is preliminary data.</text>
</comment>
<name>A0A9D4I620_DREPO</name>
<keyword evidence="2" id="KW-1185">Reference proteome</keyword>
<dbReference type="EMBL" id="JAIWYP010000010">
    <property type="protein sequence ID" value="KAH3749514.1"/>
    <property type="molecule type" value="Genomic_DNA"/>
</dbReference>
<dbReference type="AlphaFoldDB" id="A0A9D4I620"/>
<reference evidence="1" key="1">
    <citation type="journal article" date="2019" name="bioRxiv">
        <title>The Genome of the Zebra Mussel, Dreissena polymorpha: A Resource for Invasive Species Research.</title>
        <authorList>
            <person name="McCartney M.A."/>
            <person name="Auch B."/>
            <person name="Kono T."/>
            <person name="Mallez S."/>
            <person name="Zhang Y."/>
            <person name="Obille A."/>
            <person name="Becker A."/>
            <person name="Abrahante J.E."/>
            <person name="Garbe J."/>
            <person name="Badalamenti J.P."/>
            <person name="Herman A."/>
            <person name="Mangelson H."/>
            <person name="Liachko I."/>
            <person name="Sullivan S."/>
            <person name="Sone E.D."/>
            <person name="Koren S."/>
            <person name="Silverstein K.A.T."/>
            <person name="Beckman K.B."/>
            <person name="Gohl D.M."/>
        </authorList>
    </citation>
    <scope>NUCLEOTIDE SEQUENCE</scope>
    <source>
        <strain evidence="1">Duluth1</strain>
        <tissue evidence="1">Whole animal</tissue>
    </source>
</reference>
<accession>A0A9D4I620</accession>
<evidence type="ECO:0000313" key="1">
    <source>
        <dbReference type="EMBL" id="KAH3749514.1"/>
    </source>
</evidence>
<proteinExistence type="predicted"/>